<dbReference type="AlphaFoldDB" id="A0A841ALU1"/>
<dbReference type="EMBL" id="JACHMJ010000001">
    <property type="protein sequence ID" value="MBB5842603.1"/>
    <property type="molecule type" value="Genomic_DNA"/>
</dbReference>
<evidence type="ECO:0000313" key="2">
    <source>
        <dbReference type="EMBL" id="MBB5842603.1"/>
    </source>
</evidence>
<proteinExistence type="predicted"/>
<reference evidence="2 3" key="1">
    <citation type="submission" date="2020-08" db="EMBL/GenBank/DDBJ databases">
        <title>Sequencing the genomes of 1000 actinobacteria strains.</title>
        <authorList>
            <person name="Klenk H.-P."/>
        </authorList>
    </citation>
    <scope>NUCLEOTIDE SEQUENCE [LARGE SCALE GENOMIC DNA]</scope>
    <source>
        <strain evidence="2 3">DSM 105784</strain>
    </source>
</reference>
<dbReference type="RefSeq" id="WP_184234062.1">
    <property type="nucleotide sequence ID" value="NZ_JACHMJ010000001.1"/>
</dbReference>
<sequence>MARFEHTTDTASGSWIAPRLRGKFGAAGLVCPTGYEAYARVFHPVETQDAASTRLTWADVAAATGTTVHPLMQWGRISGQLHGTRLFGDWDGGEPPEGALDERSLATLATAIGGDSPITIGVWVGYGQYSGSTGTVSFMSSDGSAPEPEPSSRDGWEPTFGVDLPSSRTLELPGRSYGLFRGTLSMLADPDWRRESGWAWRWRDTLNLAWPDDHSWFVASEIDFDSTVVGGSRELVDRVLASGLEAAEIDADADLSWEGDPVNRP</sequence>
<organism evidence="2 3">
    <name type="scientific">Conyzicola lurida</name>
    <dbReference type="NCBI Taxonomy" id="1172621"/>
    <lineage>
        <taxon>Bacteria</taxon>
        <taxon>Bacillati</taxon>
        <taxon>Actinomycetota</taxon>
        <taxon>Actinomycetes</taxon>
        <taxon>Micrococcales</taxon>
        <taxon>Microbacteriaceae</taxon>
        <taxon>Conyzicola</taxon>
    </lineage>
</organism>
<comment type="caution">
    <text evidence="2">The sequence shown here is derived from an EMBL/GenBank/DDBJ whole genome shotgun (WGS) entry which is preliminary data.</text>
</comment>
<gene>
    <name evidence="2" type="ORF">HD599_000926</name>
</gene>
<feature type="region of interest" description="Disordered" evidence="1">
    <location>
        <begin position="138"/>
        <end position="157"/>
    </location>
</feature>
<evidence type="ECO:0000256" key="1">
    <source>
        <dbReference type="SAM" id="MobiDB-lite"/>
    </source>
</evidence>
<accession>A0A841ALU1</accession>
<evidence type="ECO:0000313" key="3">
    <source>
        <dbReference type="Proteomes" id="UP000536685"/>
    </source>
</evidence>
<name>A0A841ALU1_9MICO</name>
<keyword evidence="3" id="KW-1185">Reference proteome</keyword>
<protein>
    <submittedName>
        <fullName evidence="2">Uncharacterized protein</fullName>
    </submittedName>
</protein>
<dbReference type="Proteomes" id="UP000536685">
    <property type="component" value="Unassembled WGS sequence"/>
</dbReference>